<dbReference type="Proteomes" id="UP000265520">
    <property type="component" value="Unassembled WGS sequence"/>
</dbReference>
<organism evidence="1 2">
    <name type="scientific">Trifolium medium</name>
    <dbReference type="NCBI Taxonomy" id="97028"/>
    <lineage>
        <taxon>Eukaryota</taxon>
        <taxon>Viridiplantae</taxon>
        <taxon>Streptophyta</taxon>
        <taxon>Embryophyta</taxon>
        <taxon>Tracheophyta</taxon>
        <taxon>Spermatophyta</taxon>
        <taxon>Magnoliopsida</taxon>
        <taxon>eudicotyledons</taxon>
        <taxon>Gunneridae</taxon>
        <taxon>Pentapetalae</taxon>
        <taxon>rosids</taxon>
        <taxon>fabids</taxon>
        <taxon>Fabales</taxon>
        <taxon>Fabaceae</taxon>
        <taxon>Papilionoideae</taxon>
        <taxon>50 kb inversion clade</taxon>
        <taxon>NPAAA clade</taxon>
        <taxon>Hologalegina</taxon>
        <taxon>IRL clade</taxon>
        <taxon>Trifolieae</taxon>
        <taxon>Trifolium</taxon>
    </lineage>
</organism>
<accession>A0A392TDI3</accession>
<feature type="non-terminal residue" evidence="1">
    <location>
        <position position="1"/>
    </location>
</feature>
<comment type="caution">
    <text evidence="1">The sequence shown here is derived from an EMBL/GenBank/DDBJ whole genome shotgun (WGS) entry which is preliminary data.</text>
</comment>
<dbReference type="EMBL" id="LXQA010559121">
    <property type="protein sequence ID" value="MCI59201.1"/>
    <property type="molecule type" value="Genomic_DNA"/>
</dbReference>
<keyword evidence="2" id="KW-1185">Reference proteome</keyword>
<evidence type="ECO:0000313" key="1">
    <source>
        <dbReference type="EMBL" id="MCI59201.1"/>
    </source>
</evidence>
<reference evidence="1 2" key="1">
    <citation type="journal article" date="2018" name="Front. Plant Sci.">
        <title>Red Clover (Trifolium pratense) and Zigzag Clover (T. medium) - A Picture of Genomic Similarities and Differences.</title>
        <authorList>
            <person name="Dluhosova J."/>
            <person name="Istvanek J."/>
            <person name="Nedelnik J."/>
            <person name="Repkova J."/>
        </authorList>
    </citation>
    <scope>NUCLEOTIDE SEQUENCE [LARGE SCALE GENOMIC DNA]</scope>
    <source>
        <strain evidence="2">cv. 10/8</strain>
        <tissue evidence="1">Leaf</tissue>
    </source>
</reference>
<dbReference type="AlphaFoldDB" id="A0A392TDI3"/>
<protein>
    <submittedName>
        <fullName evidence="1">Uncharacterized protein</fullName>
    </submittedName>
</protein>
<sequence>GKFHVDMINTTPSGSDTISADDGNVVIEVLT</sequence>
<proteinExistence type="predicted"/>
<evidence type="ECO:0000313" key="2">
    <source>
        <dbReference type="Proteomes" id="UP000265520"/>
    </source>
</evidence>
<name>A0A392TDI3_9FABA</name>